<dbReference type="GO" id="GO:0004594">
    <property type="term" value="F:pantothenate kinase activity"/>
    <property type="evidence" value="ECO:0007669"/>
    <property type="project" value="UniProtKB-UniRule"/>
</dbReference>
<evidence type="ECO:0000256" key="3">
    <source>
        <dbReference type="ARBA" id="ARBA00004496"/>
    </source>
</evidence>
<keyword evidence="16" id="KW-0479">Metal-binding</keyword>
<evidence type="ECO:0000256" key="4">
    <source>
        <dbReference type="ARBA" id="ARBA00005225"/>
    </source>
</evidence>
<comment type="subunit">
    <text evidence="5 16">Homodimer.</text>
</comment>
<evidence type="ECO:0000256" key="13">
    <source>
        <dbReference type="ARBA" id="ARBA00022993"/>
    </source>
</evidence>
<comment type="function">
    <text evidence="16">Catalyzes the phosphorylation of pantothenate (Pan), the first step in CoA biosynthesis.</text>
</comment>
<name>A0A937FT68_9BACT</name>
<comment type="cofactor">
    <cofactor evidence="16">
        <name>NH4(+)</name>
        <dbReference type="ChEBI" id="CHEBI:28938"/>
    </cofactor>
    <cofactor evidence="16">
        <name>K(+)</name>
        <dbReference type="ChEBI" id="CHEBI:29103"/>
    </cofactor>
    <text evidence="16">A monovalent cation. Ammonium or potassium.</text>
</comment>
<proteinExistence type="inferred from homology"/>
<feature type="binding site" evidence="16">
    <location>
        <position position="82"/>
    </location>
    <ligand>
        <name>substrate</name>
    </ligand>
</feature>
<accession>A0A937FT68</accession>
<dbReference type="AlphaFoldDB" id="A0A937FT68"/>
<comment type="similarity">
    <text evidence="14 16">Belongs to the type III pantothenate kinase family.</text>
</comment>
<reference evidence="17" key="1">
    <citation type="submission" date="2021-01" db="EMBL/GenBank/DDBJ databases">
        <title>Fulvivirga kasyanovii gen. nov., sp nov., a novel member of the phylum Bacteroidetes isolated from seawater in a mussel farm.</title>
        <authorList>
            <person name="Zhao L.-H."/>
            <person name="Wang Z.-J."/>
        </authorList>
    </citation>
    <scope>NUCLEOTIDE SEQUENCE</scope>
    <source>
        <strain evidence="17">29W222</strain>
    </source>
</reference>
<dbReference type="PANTHER" id="PTHR34265">
    <property type="entry name" value="TYPE III PANTOTHENATE KINASE"/>
    <property type="match status" value="1"/>
</dbReference>
<keyword evidence="18" id="KW-1185">Reference proteome</keyword>
<dbReference type="GO" id="GO:0005524">
    <property type="term" value="F:ATP binding"/>
    <property type="evidence" value="ECO:0007669"/>
    <property type="project" value="UniProtKB-UniRule"/>
</dbReference>
<evidence type="ECO:0000313" key="17">
    <source>
        <dbReference type="EMBL" id="MBL6445014.1"/>
    </source>
</evidence>
<keyword evidence="7 16" id="KW-0963">Cytoplasm</keyword>
<keyword evidence="10 16" id="KW-0418">Kinase</keyword>
<keyword evidence="8 16" id="KW-0808">Transferase</keyword>
<evidence type="ECO:0000256" key="16">
    <source>
        <dbReference type="HAMAP-Rule" id="MF_01274"/>
    </source>
</evidence>
<evidence type="ECO:0000256" key="1">
    <source>
        <dbReference type="ARBA" id="ARBA00001206"/>
    </source>
</evidence>
<feature type="binding site" evidence="16">
    <location>
        <position position="115"/>
    </location>
    <ligand>
        <name>ATP</name>
        <dbReference type="ChEBI" id="CHEBI:30616"/>
    </ligand>
</feature>
<dbReference type="InterPro" id="IPR043129">
    <property type="entry name" value="ATPase_NBD"/>
</dbReference>
<keyword evidence="11 16" id="KW-0067">ATP-binding</keyword>
<dbReference type="NCBIfam" id="TIGR00671">
    <property type="entry name" value="baf"/>
    <property type="match status" value="1"/>
</dbReference>
<comment type="caution">
    <text evidence="17">The sequence shown here is derived from an EMBL/GenBank/DDBJ whole genome shotgun (WGS) entry which is preliminary data.</text>
</comment>
<evidence type="ECO:0000313" key="18">
    <source>
        <dbReference type="Proteomes" id="UP000614216"/>
    </source>
</evidence>
<protein>
    <recommendedName>
        <fullName evidence="15 16">Type III pantothenate kinase</fullName>
        <ecNumber evidence="6 16">2.7.1.33</ecNumber>
    </recommendedName>
    <alternativeName>
        <fullName evidence="16">PanK-III</fullName>
    </alternativeName>
    <alternativeName>
        <fullName evidence="16">Pantothenic acid kinase</fullName>
    </alternativeName>
</protein>
<evidence type="ECO:0000256" key="5">
    <source>
        <dbReference type="ARBA" id="ARBA00011738"/>
    </source>
</evidence>
<feature type="active site" description="Proton acceptor" evidence="16">
    <location>
        <position position="91"/>
    </location>
</feature>
<dbReference type="InterPro" id="IPR004619">
    <property type="entry name" value="Type_III_PanK"/>
</dbReference>
<dbReference type="GO" id="GO:0015937">
    <property type="term" value="P:coenzyme A biosynthetic process"/>
    <property type="evidence" value="ECO:0007669"/>
    <property type="project" value="UniProtKB-UniRule"/>
</dbReference>
<dbReference type="RefSeq" id="WP_202854558.1">
    <property type="nucleotide sequence ID" value="NZ_JAEUGD010000003.1"/>
</dbReference>
<dbReference type="PANTHER" id="PTHR34265:SF1">
    <property type="entry name" value="TYPE III PANTOTHENATE KINASE"/>
    <property type="match status" value="1"/>
</dbReference>
<keyword evidence="9 16" id="KW-0547">Nucleotide-binding</keyword>
<keyword evidence="13 16" id="KW-0173">Coenzyme A biosynthesis</keyword>
<dbReference type="GO" id="GO:0046872">
    <property type="term" value="F:metal ion binding"/>
    <property type="evidence" value="ECO:0007669"/>
    <property type="project" value="UniProtKB-KW"/>
</dbReference>
<evidence type="ECO:0000256" key="8">
    <source>
        <dbReference type="ARBA" id="ARBA00022679"/>
    </source>
</evidence>
<comment type="subcellular location">
    <subcellularLocation>
        <location evidence="3 16">Cytoplasm</location>
    </subcellularLocation>
</comment>
<dbReference type="Pfam" id="PF03309">
    <property type="entry name" value="Pan_kinase"/>
    <property type="match status" value="1"/>
</dbReference>
<evidence type="ECO:0000256" key="12">
    <source>
        <dbReference type="ARBA" id="ARBA00022958"/>
    </source>
</evidence>
<organism evidence="17 18">
    <name type="scientific">Fulvivirga marina</name>
    <dbReference type="NCBI Taxonomy" id="2494733"/>
    <lineage>
        <taxon>Bacteria</taxon>
        <taxon>Pseudomonadati</taxon>
        <taxon>Bacteroidota</taxon>
        <taxon>Cytophagia</taxon>
        <taxon>Cytophagales</taxon>
        <taxon>Fulvivirgaceae</taxon>
        <taxon>Fulvivirga</taxon>
    </lineage>
</organism>
<dbReference type="SUPFAM" id="SSF53067">
    <property type="entry name" value="Actin-like ATPase domain"/>
    <property type="match status" value="2"/>
</dbReference>
<evidence type="ECO:0000256" key="9">
    <source>
        <dbReference type="ARBA" id="ARBA00022741"/>
    </source>
</evidence>
<dbReference type="GO" id="GO:0005737">
    <property type="term" value="C:cytoplasm"/>
    <property type="evidence" value="ECO:0007669"/>
    <property type="project" value="UniProtKB-SubCell"/>
</dbReference>
<evidence type="ECO:0000256" key="15">
    <source>
        <dbReference type="ARBA" id="ARBA00040883"/>
    </source>
</evidence>
<comment type="cofactor">
    <cofactor evidence="2">
        <name>K(+)</name>
        <dbReference type="ChEBI" id="CHEBI:29103"/>
    </cofactor>
</comment>
<comment type="catalytic activity">
    <reaction evidence="1 16">
        <text>(R)-pantothenate + ATP = (R)-4'-phosphopantothenate + ADP + H(+)</text>
        <dbReference type="Rhea" id="RHEA:16373"/>
        <dbReference type="ChEBI" id="CHEBI:10986"/>
        <dbReference type="ChEBI" id="CHEBI:15378"/>
        <dbReference type="ChEBI" id="CHEBI:29032"/>
        <dbReference type="ChEBI" id="CHEBI:30616"/>
        <dbReference type="ChEBI" id="CHEBI:456216"/>
        <dbReference type="EC" id="2.7.1.33"/>
    </reaction>
</comment>
<dbReference type="EC" id="2.7.1.33" evidence="6 16"/>
<evidence type="ECO:0000256" key="11">
    <source>
        <dbReference type="ARBA" id="ARBA00022840"/>
    </source>
</evidence>
<dbReference type="EMBL" id="JAEUGD010000003">
    <property type="protein sequence ID" value="MBL6445014.1"/>
    <property type="molecule type" value="Genomic_DNA"/>
</dbReference>
<sequence length="236" mass="25912">MNLALDFGNTFTKAGLFKGDELIEVIKVMELSEIDKVIADFHPEHVIVSSVSKSIEDIQQKLNGIPTTILRPDLPLPFKIGYKTPQTLGLDRIAAVAGAQGAFPESNCLVIDAGTCFTYDFIDRQATYHGGCISPGISLRFKALHNFTANLPLIEFEKDVPLVGQSTKESIQSGVINGAIAEIREIIRMYSDKFGHLQIIICGGDAEFFENKLKASIFVAPELVLRGLNRILLYNA</sequence>
<dbReference type="CDD" id="cd24015">
    <property type="entry name" value="ASKHA_NBD_PanK-III"/>
    <property type="match status" value="1"/>
</dbReference>
<dbReference type="Gene3D" id="3.30.420.40">
    <property type="match status" value="1"/>
</dbReference>
<dbReference type="Proteomes" id="UP000614216">
    <property type="component" value="Unassembled WGS sequence"/>
</dbReference>
<dbReference type="HAMAP" id="MF_01274">
    <property type="entry name" value="Pantothen_kinase_3"/>
    <property type="match status" value="1"/>
</dbReference>
<feature type="binding site" evidence="16">
    <location>
        <begin position="6"/>
        <end position="13"/>
    </location>
    <ligand>
        <name>ATP</name>
        <dbReference type="ChEBI" id="CHEBI:30616"/>
    </ligand>
</feature>
<feature type="binding site" evidence="16">
    <location>
        <position position="112"/>
    </location>
    <ligand>
        <name>K(+)</name>
        <dbReference type="ChEBI" id="CHEBI:29103"/>
    </ligand>
</feature>
<evidence type="ECO:0000256" key="14">
    <source>
        <dbReference type="ARBA" id="ARBA00038036"/>
    </source>
</evidence>
<keyword evidence="12 16" id="KW-0630">Potassium</keyword>
<gene>
    <name evidence="16" type="primary">coaX</name>
    <name evidence="17" type="ORF">JMN32_01750</name>
</gene>
<evidence type="ECO:0000256" key="2">
    <source>
        <dbReference type="ARBA" id="ARBA00001958"/>
    </source>
</evidence>
<feature type="binding site" evidence="16">
    <location>
        <position position="167"/>
    </location>
    <ligand>
        <name>substrate</name>
    </ligand>
</feature>
<evidence type="ECO:0000256" key="7">
    <source>
        <dbReference type="ARBA" id="ARBA00022490"/>
    </source>
</evidence>
<evidence type="ECO:0000256" key="6">
    <source>
        <dbReference type="ARBA" id="ARBA00012102"/>
    </source>
</evidence>
<evidence type="ECO:0000256" key="10">
    <source>
        <dbReference type="ARBA" id="ARBA00022777"/>
    </source>
</evidence>
<feature type="binding site" evidence="16">
    <location>
        <begin position="89"/>
        <end position="92"/>
    </location>
    <ligand>
        <name>substrate</name>
    </ligand>
</feature>
<comment type="pathway">
    <text evidence="4 16">Cofactor biosynthesis; coenzyme A biosynthesis; CoA from (R)-pantothenate: step 1/5.</text>
</comment>